<evidence type="ECO:0000313" key="2">
    <source>
        <dbReference type="Proteomes" id="UP000887565"/>
    </source>
</evidence>
<feature type="region of interest" description="Disordered" evidence="1">
    <location>
        <begin position="256"/>
        <end position="275"/>
    </location>
</feature>
<dbReference type="AlphaFoldDB" id="A0A915K920"/>
<feature type="compositionally biased region" description="Basic and acidic residues" evidence="1">
    <location>
        <begin position="209"/>
        <end position="224"/>
    </location>
</feature>
<accession>A0A915K920</accession>
<dbReference type="WBParaSite" id="nRc.2.0.1.t34670-RA">
    <property type="protein sequence ID" value="nRc.2.0.1.t34670-RA"/>
    <property type="gene ID" value="nRc.2.0.1.g34670"/>
</dbReference>
<feature type="compositionally biased region" description="Acidic residues" evidence="1">
    <location>
        <begin position="1"/>
        <end position="17"/>
    </location>
</feature>
<reference evidence="3" key="1">
    <citation type="submission" date="2022-11" db="UniProtKB">
        <authorList>
            <consortium name="WormBaseParasite"/>
        </authorList>
    </citation>
    <scope>IDENTIFICATION</scope>
</reference>
<sequence length="294" mass="34611">MKEETQDEDIPDLESNDNEGQVMRITEMDEETFIWTKWGPGCENALTNFLSRSDEKEKPKSKQEKSSKEEIDGNLKIEAKCMAVTRAMTRQMLEPMMQEIFIDPPPLTQQEMVQIPEELKKESELFSLELIKKQRRLDSKLMDIFKNIAENKSFVAKRIPQDQEQFRLQERAPQMSNQELVMQLRELKGTIEVLFDIIANAATEYNKREADSHQQEQDRQDNHDNFQQNSDYNEFLGFKKQKELQKQYQQMQQYQQQAALQSPQPTQAITGPTQTLQQRQFTNQISSLRRIILV</sequence>
<feature type="region of interest" description="Disordered" evidence="1">
    <location>
        <begin position="1"/>
        <end position="22"/>
    </location>
</feature>
<name>A0A915K920_ROMCU</name>
<dbReference type="Proteomes" id="UP000887565">
    <property type="component" value="Unplaced"/>
</dbReference>
<proteinExistence type="predicted"/>
<protein>
    <submittedName>
        <fullName evidence="3">Uncharacterized protein</fullName>
    </submittedName>
</protein>
<evidence type="ECO:0000313" key="3">
    <source>
        <dbReference type="WBParaSite" id="nRc.2.0.1.t34670-RA"/>
    </source>
</evidence>
<feature type="compositionally biased region" description="Low complexity" evidence="1">
    <location>
        <begin position="256"/>
        <end position="267"/>
    </location>
</feature>
<feature type="region of interest" description="Disordered" evidence="1">
    <location>
        <begin position="49"/>
        <end position="72"/>
    </location>
</feature>
<keyword evidence="2" id="KW-1185">Reference proteome</keyword>
<feature type="region of interest" description="Disordered" evidence="1">
    <location>
        <begin position="209"/>
        <end position="230"/>
    </location>
</feature>
<organism evidence="2 3">
    <name type="scientific">Romanomermis culicivorax</name>
    <name type="common">Nematode worm</name>
    <dbReference type="NCBI Taxonomy" id="13658"/>
    <lineage>
        <taxon>Eukaryota</taxon>
        <taxon>Metazoa</taxon>
        <taxon>Ecdysozoa</taxon>
        <taxon>Nematoda</taxon>
        <taxon>Enoplea</taxon>
        <taxon>Dorylaimia</taxon>
        <taxon>Mermithida</taxon>
        <taxon>Mermithoidea</taxon>
        <taxon>Mermithidae</taxon>
        <taxon>Romanomermis</taxon>
    </lineage>
</organism>
<evidence type="ECO:0000256" key="1">
    <source>
        <dbReference type="SAM" id="MobiDB-lite"/>
    </source>
</evidence>
<feature type="compositionally biased region" description="Basic and acidic residues" evidence="1">
    <location>
        <begin position="52"/>
        <end position="72"/>
    </location>
</feature>